<protein>
    <submittedName>
        <fullName evidence="2">Uncharacterized protein</fullName>
    </submittedName>
</protein>
<dbReference type="EMBL" id="JH159152">
    <property type="protein sequence ID" value="EGZ26484.1"/>
    <property type="molecule type" value="Genomic_DNA"/>
</dbReference>
<accession>G4YT90</accession>
<feature type="compositionally biased region" description="Polar residues" evidence="1">
    <location>
        <begin position="554"/>
        <end position="565"/>
    </location>
</feature>
<dbReference type="Proteomes" id="UP000002640">
    <property type="component" value="Unassembled WGS sequence"/>
</dbReference>
<dbReference type="KEGG" id="psoj:PHYSODRAFT_258466"/>
<dbReference type="RefSeq" id="XP_009521772.1">
    <property type="nucleotide sequence ID" value="XM_009523477.1"/>
</dbReference>
<organism evidence="2 3">
    <name type="scientific">Phytophthora sojae (strain P6497)</name>
    <name type="common">Soybean stem and root rot agent</name>
    <name type="synonym">Phytophthora megasperma f. sp. glycines</name>
    <dbReference type="NCBI Taxonomy" id="1094619"/>
    <lineage>
        <taxon>Eukaryota</taxon>
        <taxon>Sar</taxon>
        <taxon>Stramenopiles</taxon>
        <taxon>Oomycota</taxon>
        <taxon>Peronosporomycetes</taxon>
        <taxon>Peronosporales</taxon>
        <taxon>Peronosporaceae</taxon>
        <taxon>Phytophthora</taxon>
    </lineage>
</organism>
<feature type="region of interest" description="Disordered" evidence="1">
    <location>
        <begin position="529"/>
        <end position="565"/>
    </location>
</feature>
<feature type="compositionally biased region" description="Basic and acidic residues" evidence="1">
    <location>
        <begin position="537"/>
        <end position="551"/>
    </location>
</feature>
<feature type="region of interest" description="Disordered" evidence="1">
    <location>
        <begin position="255"/>
        <end position="277"/>
    </location>
</feature>
<evidence type="ECO:0000313" key="2">
    <source>
        <dbReference type="EMBL" id="EGZ26484.1"/>
    </source>
</evidence>
<dbReference type="AlphaFoldDB" id="G4YT90"/>
<keyword evidence="3" id="KW-1185">Reference proteome</keyword>
<proteinExistence type="predicted"/>
<sequence length="565" mass="61554">MRRLWEAPMPGGGSSFGLLTARANSRMLAQKSGQDADAPPPPEEKAPAESQLSTVPAREDAPPKSLADWPLGQDAAKEYVAAQVYRWEQVRSERVLPPNVEYTWPESRLATSKDLAARATLGGDVQPCVLELRLDRHDLATAQDAVAAEISVAAFTPRECVPILQTLLFEAGSQFDNLVPEWFKTHAYKIAPDLVRSLAGDIQTLEVEAKSGQTPALDYHAEDQDGDLLMNAYEVNLLGRNYVLRLRVAGIRSARSSSGSSAGEPTTSDGQPARNPLGQTPCLLRFRLSCHHEDIQRVRLGQCLEPSPQSSPTLVQAAFAKVAFIASRKPSGRTGSSISSGVAEAAVGALHQAQMLNSGIEKLREALAAKEKADQEAEVLRAFAEAAQRDVPVMSTAETVVVIQAASLQAARAERERVEAAAVQWMQQQTEADAKRESERAAQAARTQRDLEESRAVQAVMKQELENLRATYKNMQMFQDEQIRNLRATVADVQPDRATTDPDLAIRGCVIMGRGDCDRARRTTAEFAEWNATSPLRDADATRHEGARSETESDTANDSSPGRNL</sequence>
<evidence type="ECO:0000313" key="3">
    <source>
        <dbReference type="Proteomes" id="UP000002640"/>
    </source>
</evidence>
<feature type="region of interest" description="Disordered" evidence="1">
    <location>
        <begin position="429"/>
        <end position="450"/>
    </location>
</feature>
<name>G4YT90_PHYSP</name>
<evidence type="ECO:0000256" key="1">
    <source>
        <dbReference type="SAM" id="MobiDB-lite"/>
    </source>
</evidence>
<dbReference type="GeneID" id="20638979"/>
<dbReference type="InParanoid" id="G4YT90"/>
<reference evidence="2 3" key="1">
    <citation type="journal article" date="2006" name="Science">
        <title>Phytophthora genome sequences uncover evolutionary origins and mechanisms of pathogenesis.</title>
        <authorList>
            <person name="Tyler B.M."/>
            <person name="Tripathy S."/>
            <person name="Zhang X."/>
            <person name="Dehal P."/>
            <person name="Jiang R.H."/>
            <person name="Aerts A."/>
            <person name="Arredondo F.D."/>
            <person name="Baxter L."/>
            <person name="Bensasson D."/>
            <person name="Beynon J.L."/>
            <person name="Chapman J."/>
            <person name="Damasceno C.M."/>
            <person name="Dorrance A.E."/>
            <person name="Dou D."/>
            <person name="Dickerman A.W."/>
            <person name="Dubchak I.L."/>
            <person name="Garbelotto M."/>
            <person name="Gijzen M."/>
            <person name="Gordon S.G."/>
            <person name="Govers F."/>
            <person name="Grunwald N.J."/>
            <person name="Huang W."/>
            <person name="Ivors K.L."/>
            <person name="Jones R.W."/>
            <person name="Kamoun S."/>
            <person name="Krampis K."/>
            <person name="Lamour K.H."/>
            <person name="Lee M.K."/>
            <person name="McDonald W.H."/>
            <person name="Medina M."/>
            <person name="Meijer H.J."/>
            <person name="Nordberg E.K."/>
            <person name="Maclean D.J."/>
            <person name="Ospina-Giraldo M.D."/>
            <person name="Morris P.F."/>
            <person name="Phuntumart V."/>
            <person name="Putnam N.H."/>
            <person name="Rash S."/>
            <person name="Rose J.K."/>
            <person name="Sakihama Y."/>
            <person name="Salamov A.A."/>
            <person name="Savidor A."/>
            <person name="Scheuring C.F."/>
            <person name="Smith B.M."/>
            <person name="Sobral B.W."/>
            <person name="Terry A."/>
            <person name="Torto-Alalibo T.A."/>
            <person name="Win J."/>
            <person name="Xu Z."/>
            <person name="Zhang H."/>
            <person name="Grigoriev I.V."/>
            <person name="Rokhsar D.S."/>
            <person name="Boore J.L."/>
        </authorList>
    </citation>
    <scope>NUCLEOTIDE SEQUENCE [LARGE SCALE GENOMIC DNA]</scope>
    <source>
        <strain evidence="2 3">P6497</strain>
    </source>
</reference>
<feature type="region of interest" description="Disordered" evidence="1">
    <location>
        <begin position="1"/>
        <end position="70"/>
    </location>
</feature>
<gene>
    <name evidence="2" type="ORF">PHYSODRAFT_258466</name>
</gene>